<keyword evidence="11" id="KW-1185">Reference proteome</keyword>
<keyword evidence="3 6" id="KW-0285">Flavoprotein</keyword>
<dbReference type="SUPFAM" id="SSF47203">
    <property type="entry name" value="Acyl-CoA dehydrogenase C-terminal domain-like"/>
    <property type="match status" value="1"/>
</dbReference>
<dbReference type="InterPro" id="IPR036250">
    <property type="entry name" value="AcylCo_DH-like_C"/>
</dbReference>
<dbReference type="Pfam" id="PF02770">
    <property type="entry name" value="Acyl-CoA_dh_M"/>
    <property type="match status" value="1"/>
</dbReference>
<comment type="caution">
    <text evidence="10">The sequence shown here is derived from an EMBL/GenBank/DDBJ whole genome shotgun (WGS) entry which is preliminary data.</text>
</comment>
<accession>A0ABP9HV61</accession>
<feature type="domain" description="Acyl-CoA dehydrogenase/oxidase N-terminal" evidence="9">
    <location>
        <begin position="25"/>
        <end position="119"/>
    </location>
</feature>
<proteinExistence type="inferred from homology"/>
<dbReference type="Gene3D" id="1.20.140.10">
    <property type="entry name" value="Butyryl-CoA Dehydrogenase, subunit A, domain 3"/>
    <property type="match status" value="1"/>
</dbReference>
<gene>
    <name evidence="10" type="ORF">GCM10023205_53450</name>
</gene>
<dbReference type="InterPro" id="IPR037069">
    <property type="entry name" value="AcylCoA_DH/ox_N_sf"/>
</dbReference>
<keyword evidence="4 6" id="KW-0274">FAD</keyword>
<evidence type="ECO:0000313" key="11">
    <source>
        <dbReference type="Proteomes" id="UP001500466"/>
    </source>
</evidence>
<evidence type="ECO:0000259" key="8">
    <source>
        <dbReference type="Pfam" id="PF02770"/>
    </source>
</evidence>
<protein>
    <submittedName>
        <fullName evidence="10">Acyl-CoA dehydrogenase family protein</fullName>
    </submittedName>
</protein>
<dbReference type="EMBL" id="BAABHS010000020">
    <property type="protein sequence ID" value="GAA4978651.1"/>
    <property type="molecule type" value="Genomic_DNA"/>
</dbReference>
<name>A0ABP9HV61_9ACTN</name>
<evidence type="ECO:0000259" key="9">
    <source>
        <dbReference type="Pfam" id="PF02771"/>
    </source>
</evidence>
<dbReference type="Pfam" id="PF02771">
    <property type="entry name" value="Acyl-CoA_dh_N"/>
    <property type="match status" value="1"/>
</dbReference>
<evidence type="ECO:0000259" key="7">
    <source>
        <dbReference type="Pfam" id="PF00441"/>
    </source>
</evidence>
<dbReference type="Gene3D" id="1.10.540.10">
    <property type="entry name" value="Acyl-CoA dehydrogenase/oxidase, N-terminal domain"/>
    <property type="match status" value="1"/>
</dbReference>
<evidence type="ECO:0000256" key="4">
    <source>
        <dbReference type="ARBA" id="ARBA00022827"/>
    </source>
</evidence>
<evidence type="ECO:0000256" key="5">
    <source>
        <dbReference type="ARBA" id="ARBA00023002"/>
    </source>
</evidence>
<evidence type="ECO:0000256" key="2">
    <source>
        <dbReference type="ARBA" id="ARBA00009347"/>
    </source>
</evidence>
<sequence length="384" mass="41807">MSTKAADDTGYRRRVRDLCTSWQAADRYLPRSDAWLRSFDPDFSKALGAEGLIGVSWPTRYGGAGATNRDRLAVTEELLRAAAPVAAHWTADRQVGPAILRHGSDRLRHELLPRICSGDIVCAIGMSEAEAGSDLASVCTTARAVPGGWLVNGRKLWTSHAHRATHIYVLARTARMPRRQDGLSEFVVDMATPGITVSPIADMTGEHHFNEVAFVDVFVPQYRLLGNQDDGWRQVTEQLSFERGGPERVLSTYPLVVEILKRAAARPADTATAAHVGDLTARLAALRRLCWDVAGAVDRGEVPVMEAATLKVLGTRFEQHSVELARKLGLFGEEPVDSLFWQTLLASPAFSLRGGAAEVLLDLVSRQEGGRGRDTFVHHATAGG</sequence>
<reference evidence="11" key="1">
    <citation type="journal article" date="2019" name="Int. J. Syst. Evol. Microbiol.">
        <title>The Global Catalogue of Microorganisms (GCM) 10K type strain sequencing project: providing services to taxonomists for standard genome sequencing and annotation.</title>
        <authorList>
            <consortium name="The Broad Institute Genomics Platform"/>
            <consortium name="The Broad Institute Genome Sequencing Center for Infectious Disease"/>
            <person name="Wu L."/>
            <person name="Ma J."/>
        </authorList>
    </citation>
    <scope>NUCLEOTIDE SEQUENCE [LARGE SCALE GENOMIC DNA]</scope>
    <source>
        <strain evidence="11">JCM 17986</strain>
    </source>
</reference>
<dbReference type="InterPro" id="IPR009100">
    <property type="entry name" value="AcylCoA_DH/oxidase_NM_dom_sf"/>
</dbReference>
<dbReference type="InterPro" id="IPR006089">
    <property type="entry name" value="Acyl-CoA_DH_CS"/>
</dbReference>
<dbReference type="SUPFAM" id="SSF56645">
    <property type="entry name" value="Acyl-CoA dehydrogenase NM domain-like"/>
    <property type="match status" value="1"/>
</dbReference>
<dbReference type="InterPro" id="IPR006091">
    <property type="entry name" value="Acyl-CoA_Oxase/DH_mid-dom"/>
</dbReference>
<dbReference type="InterPro" id="IPR046373">
    <property type="entry name" value="Acyl-CoA_Oxase/DH_mid-dom_sf"/>
</dbReference>
<dbReference type="Proteomes" id="UP001500466">
    <property type="component" value="Unassembled WGS sequence"/>
</dbReference>
<dbReference type="Pfam" id="PF00441">
    <property type="entry name" value="Acyl-CoA_dh_1"/>
    <property type="match status" value="1"/>
</dbReference>
<dbReference type="RefSeq" id="WP_345678236.1">
    <property type="nucleotide sequence ID" value="NZ_BAABHS010000020.1"/>
</dbReference>
<feature type="domain" description="Acyl-CoA dehydrogenase/oxidase C-terminal" evidence="7">
    <location>
        <begin position="229"/>
        <end position="367"/>
    </location>
</feature>
<dbReference type="InterPro" id="IPR013786">
    <property type="entry name" value="AcylCoA_DH/ox_N"/>
</dbReference>
<dbReference type="PANTHER" id="PTHR43292">
    <property type="entry name" value="ACYL-COA DEHYDROGENASE"/>
    <property type="match status" value="1"/>
</dbReference>
<dbReference type="InterPro" id="IPR052161">
    <property type="entry name" value="Mycobact_Acyl-CoA_DH"/>
</dbReference>
<comment type="cofactor">
    <cofactor evidence="1 6">
        <name>FAD</name>
        <dbReference type="ChEBI" id="CHEBI:57692"/>
    </cofactor>
</comment>
<organism evidence="10 11">
    <name type="scientific">Yinghuangia aomiensis</name>
    <dbReference type="NCBI Taxonomy" id="676205"/>
    <lineage>
        <taxon>Bacteria</taxon>
        <taxon>Bacillati</taxon>
        <taxon>Actinomycetota</taxon>
        <taxon>Actinomycetes</taxon>
        <taxon>Kitasatosporales</taxon>
        <taxon>Streptomycetaceae</taxon>
        <taxon>Yinghuangia</taxon>
    </lineage>
</organism>
<keyword evidence="5 6" id="KW-0560">Oxidoreductase</keyword>
<evidence type="ECO:0000256" key="1">
    <source>
        <dbReference type="ARBA" id="ARBA00001974"/>
    </source>
</evidence>
<comment type="similarity">
    <text evidence="2 6">Belongs to the acyl-CoA dehydrogenase family.</text>
</comment>
<evidence type="ECO:0000256" key="3">
    <source>
        <dbReference type="ARBA" id="ARBA00022630"/>
    </source>
</evidence>
<dbReference type="InterPro" id="IPR009075">
    <property type="entry name" value="AcylCo_DH/oxidase_C"/>
</dbReference>
<evidence type="ECO:0000256" key="6">
    <source>
        <dbReference type="RuleBase" id="RU362125"/>
    </source>
</evidence>
<dbReference type="PROSITE" id="PS00072">
    <property type="entry name" value="ACYL_COA_DH_1"/>
    <property type="match status" value="1"/>
</dbReference>
<dbReference type="PANTHER" id="PTHR43292:SF4">
    <property type="entry name" value="ACYL-COA DEHYDROGENASE FADE34"/>
    <property type="match status" value="1"/>
</dbReference>
<dbReference type="Gene3D" id="2.40.110.10">
    <property type="entry name" value="Butyryl-CoA Dehydrogenase, subunit A, domain 2"/>
    <property type="match status" value="1"/>
</dbReference>
<evidence type="ECO:0000313" key="10">
    <source>
        <dbReference type="EMBL" id="GAA4978651.1"/>
    </source>
</evidence>
<feature type="domain" description="Acyl-CoA oxidase/dehydrogenase middle" evidence="8">
    <location>
        <begin position="123"/>
        <end position="215"/>
    </location>
</feature>